<feature type="transmembrane region" description="Helical" evidence="1">
    <location>
        <begin position="21"/>
        <end position="40"/>
    </location>
</feature>
<evidence type="ECO:0000256" key="1">
    <source>
        <dbReference type="SAM" id="Phobius"/>
    </source>
</evidence>
<accession>G4CFB9</accession>
<dbReference type="HOGENOM" id="CLU_1711295_0_0_4"/>
<dbReference type="STRING" id="1032488.HMPREF9371_0308"/>
<evidence type="ECO:0000313" key="2">
    <source>
        <dbReference type="EMBL" id="EGY53493.1"/>
    </source>
</evidence>
<dbReference type="EMBL" id="AGAY01000009">
    <property type="protein sequence ID" value="EGY53493.1"/>
    <property type="molecule type" value="Genomic_DNA"/>
</dbReference>
<organism evidence="2 3">
    <name type="scientific">Neisseria shayeganii 871</name>
    <dbReference type="NCBI Taxonomy" id="1032488"/>
    <lineage>
        <taxon>Bacteria</taxon>
        <taxon>Pseudomonadati</taxon>
        <taxon>Pseudomonadota</taxon>
        <taxon>Betaproteobacteria</taxon>
        <taxon>Neisseriales</taxon>
        <taxon>Neisseriaceae</taxon>
        <taxon>Neisseria</taxon>
    </lineage>
</organism>
<dbReference type="RefSeq" id="WP_009118002.1">
    <property type="nucleotide sequence ID" value="NZ_JH164926.1"/>
</dbReference>
<reference evidence="2 3" key="1">
    <citation type="submission" date="2011-05" db="EMBL/GenBank/DDBJ databases">
        <authorList>
            <person name="Muzny D."/>
            <person name="Qin X."/>
            <person name="Deng J."/>
            <person name="Jiang H."/>
            <person name="Liu Y."/>
            <person name="Qu J."/>
            <person name="Song X.-Z."/>
            <person name="Zhang L."/>
            <person name="Thornton R."/>
            <person name="Coyle M."/>
            <person name="Francisco L."/>
            <person name="Jackson L."/>
            <person name="Javaid M."/>
            <person name="Korchina V."/>
            <person name="Kovar C."/>
            <person name="Mata R."/>
            <person name="Mathew T."/>
            <person name="Ngo R."/>
            <person name="Nguyen L."/>
            <person name="Nguyen N."/>
            <person name="Okwuonu G."/>
            <person name="Ongeri F."/>
            <person name="Pham C."/>
            <person name="Simmons D."/>
            <person name="Wilczek-Boney K."/>
            <person name="Hale W."/>
            <person name="Jakkamsetti A."/>
            <person name="Pham P."/>
            <person name="Ruth R."/>
            <person name="San Lucas F."/>
            <person name="Warren J."/>
            <person name="Zhang J."/>
            <person name="Zhao Z."/>
            <person name="Zhou C."/>
            <person name="Zhu D."/>
            <person name="Lee S."/>
            <person name="Bess C."/>
            <person name="Blankenburg K."/>
            <person name="Forbes L."/>
            <person name="Fu Q."/>
            <person name="Gubbala S."/>
            <person name="Hirani K."/>
            <person name="Jayaseelan J.C."/>
            <person name="Lara F."/>
            <person name="Munidasa M."/>
            <person name="Palculict T."/>
            <person name="Patil S."/>
            <person name="Pu L.-L."/>
            <person name="Saada N."/>
            <person name="Tang L."/>
            <person name="Weissenberger G."/>
            <person name="Zhu Y."/>
            <person name="Hemphill L."/>
            <person name="Shang Y."/>
            <person name="Youmans B."/>
            <person name="Ayvaz T."/>
            <person name="Ross M."/>
            <person name="Santibanez J."/>
            <person name="Aqrawi P."/>
            <person name="Gross S."/>
            <person name="Joshi V."/>
            <person name="Fowler G."/>
            <person name="Nazareth L."/>
            <person name="Reid J."/>
            <person name="Worley K."/>
            <person name="Petrosino J."/>
            <person name="Highlander S."/>
            <person name="Gibbs R."/>
        </authorList>
    </citation>
    <scope>NUCLEOTIDE SEQUENCE [LARGE SCALE GENOMIC DNA]</scope>
    <source>
        <strain evidence="2 3">871</strain>
    </source>
</reference>
<feature type="transmembrane region" description="Helical" evidence="1">
    <location>
        <begin position="46"/>
        <end position="65"/>
    </location>
</feature>
<sequence length="153" mass="17225">MKEQSAHTLTLAPFAGDFRKDMVISLPLLVVGGMAGWFLEQPDYKGIAWGLAVCGAGFAAYHLLLARHLRIVFDLESRTIYRVGPLGKKKLLHFDEAELLYETDAFGKHSAHLARKSDRYTPVQRISSYLSASEWQRFEREELAAVKSLLDGE</sequence>
<dbReference type="PATRIC" id="fig|1032488.3.peg.285"/>
<gene>
    <name evidence="2" type="ORF">HMPREF9371_0308</name>
</gene>
<keyword evidence="1" id="KW-0472">Membrane</keyword>
<dbReference type="Proteomes" id="UP000003019">
    <property type="component" value="Unassembled WGS sequence"/>
</dbReference>
<comment type="caution">
    <text evidence="2">The sequence shown here is derived from an EMBL/GenBank/DDBJ whole genome shotgun (WGS) entry which is preliminary data.</text>
</comment>
<keyword evidence="3" id="KW-1185">Reference proteome</keyword>
<keyword evidence="1" id="KW-0812">Transmembrane</keyword>
<keyword evidence="1" id="KW-1133">Transmembrane helix</keyword>
<dbReference type="AlphaFoldDB" id="G4CFB9"/>
<name>G4CFB9_9NEIS</name>
<evidence type="ECO:0000313" key="3">
    <source>
        <dbReference type="Proteomes" id="UP000003019"/>
    </source>
</evidence>
<proteinExistence type="predicted"/>
<protein>
    <submittedName>
        <fullName evidence="2">Uncharacterized protein</fullName>
    </submittedName>
</protein>